<feature type="transmembrane region" description="Helical" evidence="1">
    <location>
        <begin position="12"/>
        <end position="32"/>
    </location>
</feature>
<proteinExistence type="predicted"/>
<evidence type="ECO:0000256" key="1">
    <source>
        <dbReference type="SAM" id="Phobius"/>
    </source>
</evidence>
<dbReference type="HOGENOM" id="CLU_1608807_0_0_12"/>
<protein>
    <submittedName>
        <fullName evidence="2">Uncharacterized protein</fullName>
    </submittedName>
</protein>
<reference evidence="2 3" key="1">
    <citation type="journal article" date="2004" name="J. Bacteriol.">
        <title>Comparative genomics of two Leptospira interrogans serovars reveals novel insights into physiology and pathogenesis.</title>
        <authorList>
            <person name="Nascimento A.L."/>
            <person name="Ko A.I."/>
            <person name="Martins E.A."/>
            <person name="Monteiro-Vitorello C.B."/>
            <person name="Ho P.L."/>
            <person name="Haake D.A."/>
            <person name="Verjovski-Almeida S."/>
            <person name="Hartskeerl R.A."/>
            <person name="Marques M.V."/>
            <person name="Oliveira M.C."/>
            <person name="Menck C.F."/>
            <person name="Leite L.C."/>
            <person name="Carrer H."/>
            <person name="Coutinho L.L."/>
            <person name="Degrave W.M."/>
            <person name="Dellagostin O.A."/>
            <person name="El-Dorry H."/>
            <person name="Ferro E.S."/>
            <person name="Ferro M.I."/>
            <person name="Furlan L.R."/>
            <person name="Gamberini M."/>
            <person name="Giglioti E.A."/>
            <person name="Goes-Neto A."/>
            <person name="Goldman G.H."/>
            <person name="Goldman M.H."/>
            <person name="Harakava R."/>
            <person name="Jeronimo S.M."/>
            <person name="Junqueira-De-Azevedo I.L."/>
            <person name="Kimura E.T."/>
            <person name="Kuramae E.E."/>
            <person name="Lemos E.G."/>
            <person name="Lemos M.V."/>
            <person name="Marino C.L."/>
            <person name="Nunes L.R."/>
            <person name="De Oliveira R.C."/>
            <person name="Pereira G.G."/>
            <person name="Reis M.S."/>
            <person name="Schriefer A."/>
            <person name="Siqueira W.J."/>
            <person name="Sommer P."/>
            <person name="Tsai S.M."/>
            <person name="Simpson A.J."/>
            <person name="Ferro J.A."/>
            <person name="Camargo L.E."/>
            <person name="Kitajima J.P."/>
            <person name="Setubal J.C."/>
            <person name="Van Sluys M.A."/>
        </authorList>
    </citation>
    <scope>NUCLEOTIDE SEQUENCE [LARGE SCALE GENOMIC DNA]</scope>
    <source>
        <strain evidence="2 3">Fiocruz L1-130</strain>
    </source>
</reference>
<sequence length="169" mass="19703">MKKGMIDCQRNRVIASVVVSVISGLWIVTPIVSDKLKQTASITLELVPKPSNVGTYCKNLTTLELLESSQIAKCNLKCRNYCILLEISKELSCKFFEVLGQAFNTRRFELKIYFWNQCLLFDRSRLQTEKRSKFLSLGKRNSPWFLWRCKHKGPKFRNGLVFRNLPFIF</sequence>
<dbReference type="KEGG" id="lic:LIC_11771"/>
<dbReference type="EMBL" id="AE016823">
    <property type="protein sequence ID" value="AAS70360.1"/>
    <property type="molecule type" value="Genomic_DNA"/>
</dbReference>
<evidence type="ECO:0000313" key="3">
    <source>
        <dbReference type="Proteomes" id="UP000007037"/>
    </source>
</evidence>
<keyword evidence="1" id="KW-1133">Transmembrane helix</keyword>
<dbReference type="Proteomes" id="UP000007037">
    <property type="component" value="Chromosome I"/>
</dbReference>
<gene>
    <name evidence="2" type="ordered locus">LIC_11771</name>
</gene>
<name>Q72RH4_LEPIC</name>
<keyword evidence="1" id="KW-0812">Transmembrane</keyword>
<keyword evidence="1" id="KW-0472">Membrane</keyword>
<evidence type="ECO:0000313" key="2">
    <source>
        <dbReference type="EMBL" id="AAS70360.1"/>
    </source>
</evidence>
<dbReference type="AlphaFoldDB" id="Q72RH4"/>
<accession>Q72RH4</accession>
<organism evidence="2 3">
    <name type="scientific">Leptospira interrogans serogroup Icterohaemorrhagiae serovar copenhageni (strain Fiocruz L1-130)</name>
    <dbReference type="NCBI Taxonomy" id="267671"/>
    <lineage>
        <taxon>Bacteria</taxon>
        <taxon>Pseudomonadati</taxon>
        <taxon>Spirochaetota</taxon>
        <taxon>Spirochaetia</taxon>
        <taxon>Leptospirales</taxon>
        <taxon>Leptospiraceae</taxon>
        <taxon>Leptospira</taxon>
    </lineage>
</organism>
<dbReference type="AntiFam" id="ANF00056">
    <property type="entry name" value="Translation of DNA repeat"/>
</dbReference>